<evidence type="ECO:0000313" key="1">
    <source>
        <dbReference type="EMBL" id="KIW98324.1"/>
    </source>
</evidence>
<accession>A0A0D2INH9</accession>
<dbReference type="GeneID" id="27694836"/>
<name>A0A0D2INH9_CLAB1</name>
<sequence>MIQGLGASPGTIFWRHAAPRRFATLIADPHTRHGEDVLSGIIALLHGYLHRYRGVREDPATTDRPHSAGLRAFISRVGEWDKLDLSLQVEQYVRMAMIMTNLRLGSYLDDLEASSVGRESLHDWHAEVNQVASLFSQMDAWALQHDQTWALKYSIPRLDKLGQLLAPSSGICNHCHRLFILVWLGLTRWHSRSNPGQYEDILQALNHRFQSLPCQALPDFSWAIVSSQVGDPKSHGQAIDILKFLHLTRPSTQE</sequence>
<keyword evidence="2" id="KW-1185">Reference proteome</keyword>
<dbReference type="HOGENOM" id="CLU_1094164_0_0_1"/>
<organism evidence="1 2">
    <name type="scientific">Cladophialophora bantiana (strain ATCC 10958 / CBS 173.52 / CDC B-1940 / NIH 8579)</name>
    <name type="common">Xylohypha bantiana</name>
    <dbReference type="NCBI Taxonomy" id="1442370"/>
    <lineage>
        <taxon>Eukaryota</taxon>
        <taxon>Fungi</taxon>
        <taxon>Dikarya</taxon>
        <taxon>Ascomycota</taxon>
        <taxon>Pezizomycotina</taxon>
        <taxon>Eurotiomycetes</taxon>
        <taxon>Chaetothyriomycetidae</taxon>
        <taxon>Chaetothyriales</taxon>
        <taxon>Herpotrichiellaceae</taxon>
        <taxon>Cladophialophora</taxon>
    </lineage>
</organism>
<dbReference type="RefSeq" id="XP_016624993.1">
    <property type="nucleotide sequence ID" value="XM_016759665.1"/>
</dbReference>
<evidence type="ECO:0000313" key="2">
    <source>
        <dbReference type="Proteomes" id="UP000053789"/>
    </source>
</evidence>
<protein>
    <submittedName>
        <fullName evidence="1">Uncharacterized protein</fullName>
    </submittedName>
</protein>
<reference evidence="1" key="1">
    <citation type="submission" date="2015-01" db="EMBL/GenBank/DDBJ databases">
        <title>The Genome Sequence of Cladophialophora bantiana CBS 173.52.</title>
        <authorList>
            <consortium name="The Broad Institute Genomics Platform"/>
            <person name="Cuomo C."/>
            <person name="de Hoog S."/>
            <person name="Gorbushina A."/>
            <person name="Stielow B."/>
            <person name="Teixiera M."/>
            <person name="Abouelleil A."/>
            <person name="Chapman S.B."/>
            <person name="Priest M."/>
            <person name="Young S.K."/>
            <person name="Wortman J."/>
            <person name="Nusbaum C."/>
            <person name="Birren B."/>
        </authorList>
    </citation>
    <scope>NUCLEOTIDE SEQUENCE [LARGE SCALE GENOMIC DNA]</scope>
    <source>
        <strain evidence="1">CBS 173.52</strain>
    </source>
</reference>
<dbReference type="Proteomes" id="UP000053789">
    <property type="component" value="Unassembled WGS sequence"/>
</dbReference>
<gene>
    <name evidence="1" type="ORF">Z519_01908</name>
</gene>
<dbReference type="EMBL" id="KN846981">
    <property type="protein sequence ID" value="KIW98324.1"/>
    <property type="molecule type" value="Genomic_DNA"/>
</dbReference>
<proteinExistence type="predicted"/>
<dbReference type="OrthoDB" id="4137383at2759"/>
<dbReference type="VEuPathDB" id="FungiDB:Z519_01908"/>
<dbReference type="AlphaFoldDB" id="A0A0D2INH9"/>